<dbReference type="InterPro" id="IPR014710">
    <property type="entry name" value="RmlC-like_jellyroll"/>
</dbReference>
<evidence type="ECO:0000313" key="2">
    <source>
        <dbReference type="Proteomes" id="UP000183263"/>
    </source>
</evidence>
<gene>
    <name evidence="1" type="ORF">SAMN05444695_11241</name>
</gene>
<dbReference type="SUPFAM" id="SSF51182">
    <property type="entry name" value="RmlC-like cupins"/>
    <property type="match status" value="1"/>
</dbReference>
<dbReference type="AlphaFoldDB" id="A0A1G8P2D5"/>
<proteinExistence type="predicted"/>
<dbReference type="Gene3D" id="2.60.120.10">
    <property type="entry name" value="Jelly Rolls"/>
    <property type="match status" value="1"/>
</dbReference>
<organism evidence="1 2">
    <name type="scientific">Rhodococcus triatomae</name>
    <dbReference type="NCBI Taxonomy" id="300028"/>
    <lineage>
        <taxon>Bacteria</taxon>
        <taxon>Bacillati</taxon>
        <taxon>Actinomycetota</taxon>
        <taxon>Actinomycetes</taxon>
        <taxon>Mycobacteriales</taxon>
        <taxon>Nocardiaceae</taxon>
        <taxon>Rhodococcus</taxon>
    </lineage>
</organism>
<dbReference type="Proteomes" id="UP000183263">
    <property type="component" value="Unassembled WGS sequence"/>
</dbReference>
<sequence length="147" mass="15151">MPRSTRTLAALAVVLLAALASTATATATPPSGVTAETLVQFTVPGELGSSDSPTVVTIRRIEIDPGGTTGWHFHDGPVYGVVAAGALTRTLHDCSEQISRIGEFVDEVVGSDHTHVGFNREAEPLVLFVTYLSAPGVPLASDAPAAC</sequence>
<keyword evidence="2" id="KW-1185">Reference proteome</keyword>
<protein>
    <submittedName>
        <fullName evidence="1">Cupin domain protein</fullName>
    </submittedName>
</protein>
<dbReference type="EMBL" id="FNDN01000012">
    <property type="protein sequence ID" value="SDI86637.1"/>
    <property type="molecule type" value="Genomic_DNA"/>
</dbReference>
<accession>A0A1G8P2D5</accession>
<dbReference type="InterPro" id="IPR011051">
    <property type="entry name" value="RmlC_Cupin_sf"/>
</dbReference>
<reference evidence="1 2" key="1">
    <citation type="submission" date="2016-10" db="EMBL/GenBank/DDBJ databases">
        <authorList>
            <person name="de Groot N.N."/>
        </authorList>
    </citation>
    <scope>NUCLEOTIDE SEQUENCE [LARGE SCALE GENOMIC DNA]</scope>
    <source>
        <strain evidence="1 2">DSM 44892</strain>
    </source>
</reference>
<evidence type="ECO:0000313" key="1">
    <source>
        <dbReference type="EMBL" id="SDI86637.1"/>
    </source>
</evidence>
<name>A0A1G8P2D5_9NOCA</name>
<dbReference type="OrthoDB" id="129561at2"/>
<dbReference type="RefSeq" id="WP_072739099.1">
    <property type="nucleotide sequence ID" value="NZ_CP048813.1"/>
</dbReference>